<evidence type="ECO:0000256" key="11">
    <source>
        <dbReference type="RuleBase" id="RU361161"/>
    </source>
</evidence>
<evidence type="ECO:0000256" key="9">
    <source>
        <dbReference type="ARBA" id="ARBA00023326"/>
    </source>
</evidence>
<dbReference type="InterPro" id="IPR017853">
    <property type="entry name" value="GH"/>
</dbReference>
<keyword evidence="9 11" id="KW-0624">Polysaccharide degradation</keyword>
<comment type="catalytic activity">
    <reaction evidence="1 11">
        <text>Hydrolysis of terminal, non-reducing beta-D-glucosyl residues with release of beta-D-glucose.</text>
        <dbReference type="EC" id="3.2.1.21"/>
    </reaction>
</comment>
<evidence type="ECO:0000256" key="7">
    <source>
        <dbReference type="ARBA" id="ARBA00023277"/>
    </source>
</evidence>
<evidence type="ECO:0000256" key="10">
    <source>
        <dbReference type="ARBA" id="ARBA00024983"/>
    </source>
</evidence>
<keyword evidence="4 11" id="KW-0378">Hydrolase</keyword>
<dbReference type="SMART" id="SM01217">
    <property type="entry name" value="Fn3_like"/>
    <property type="match status" value="1"/>
</dbReference>
<name>A0A9W9NAE5_9EURO</name>
<keyword evidence="7 11" id="KW-0119">Carbohydrate metabolism</keyword>
<protein>
    <recommendedName>
        <fullName evidence="11">beta-glucosidase</fullName>
        <ecNumber evidence="11">3.2.1.21</ecNumber>
    </recommendedName>
</protein>
<dbReference type="Gene3D" id="3.40.50.1700">
    <property type="entry name" value="Glycoside hydrolase family 3 C-terminal domain"/>
    <property type="match status" value="1"/>
</dbReference>
<comment type="pathway">
    <text evidence="2 11">Glycan metabolism; cellulose degradation.</text>
</comment>
<evidence type="ECO:0000256" key="13">
    <source>
        <dbReference type="SAM" id="SignalP"/>
    </source>
</evidence>
<dbReference type="GO" id="GO:0008422">
    <property type="term" value="F:beta-glucosidase activity"/>
    <property type="evidence" value="ECO:0007669"/>
    <property type="project" value="UniProtKB-EC"/>
</dbReference>
<dbReference type="InterPro" id="IPR036881">
    <property type="entry name" value="Glyco_hydro_3_C_sf"/>
</dbReference>
<evidence type="ECO:0000256" key="3">
    <source>
        <dbReference type="ARBA" id="ARBA00005336"/>
    </source>
</evidence>
<dbReference type="Pfam" id="PF01915">
    <property type="entry name" value="Glyco_hydro_3_C"/>
    <property type="match status" value="1"/>
</dbReference>
<evidence type="ECO:0000256" key="12">
    <source>
        <dbReference type="SAM" id="MobiDB-lite"/>
    </source>
</evidence>
<dbReference type="SUPFAM" id="SSF51445">
    <property type="entry name" value="(Trans)glycosidases"/>
    <property type="match status" value="1"/>
</dbReference>
<reference evidence="15" key="1">
    <citation type="submission" date="2022-12" db="EMBL/GenBank/DDBJ databases">
        <authorList>
            <person name="Petersen C."/>
        </authorList>
    </citation>
    <scope>NUCLEOTIDE SEQUENCE</scope>
    <source>
        <strain evidence="15">IBT 15544</strain>
    </source>
</reference>
<dbReference type="InterPro" id="IPR013783">
    <property type="entry name" value="Ig-like_fold"/>
</dbReference>
<dbReference type="InterPro" id="IPR036962">
    <property type="entry name" value="Glyco_hydro_3_N_sf"/>
</dbReference>
<keyword evidence="8 11" id="KW-0326">Glycosidase</keyword>
<comment type="function">
    <text evidence="10">Beta-glucosidases are one of a number of cellulolytic enzymes involved in the degradation of cellulosic biomass. Catalyzes the last step releasing glucose from the inhibitory cellobiose.</text>
</comment>
<dbReference type="RefSeq" id="XP_058312007.1">
    <property type="nucleotide sequence ID" value="XM_058449663.1"/>
</dbReference>
<keyword evidence="16" id="KW-1185">Reference proteome</keyword>
<dbReference type="Pfam" id="PF00933">
    <property type="entry name" value="Glyco_hydro_3"/>
    <property type="match status" value="1"/>
</dbReference>
<dbReference type="OrthoDB" id="416222at2759"/>
<dbReference type="PANTHER" id="PTHR42715">
    <property type="entry name" value="BETA-GLUCOSIDASE"/>
    <property type="match status" value="1"/>
</dbReference>
<feature type="domain" description="Fibronectin type III-like" evidence="14">
    <location>
        <begin position="781"/>
        <end position="855"/>
    </location>
</feature>
<keyword evidence="13" id="KW-0732">Signal</keyword>
<dbReference type="SUPFAM" id="SSF52279">
    <property type="entry name" value="Beta-D-glucan exohydrolase, C-terminal domain"/>
    <property type="match status" value="1"/>
</dbReference>
<gene>
    <name evidence="15" type="ORF">N7498_002601</name>
</gene>
<dbReference type="PRINTS" id="PR00133">
    <property type="entry name" value="GLHYDRLASE3"/>
</dbReference>
<dbReference type="PROSITE" id="PS00775">
    <property type="entry name" value="GLYCOSYL_HYDROL_F3"/>
    <property type="match status" value="1"/>
</dbReference>
<sequence length="871" mass="93771">MAPWTRLALVPLVAQAVLVSPMPDADPDTVELNRRDAAEGYNSPPFYPTPHSGWESDWTAAYEKAQQVVGNMTLAEKVNLTTGTGFYMGPCVGQTGSALRFGIPNLCLQDSPLGIRNSDHNTAFPAGITVGATFNKNLMYARGRALGEESRGKGVNVQLGPVVCPLGRKPRGGRGWEGFGTDPTLQAFGAAYTIKGMQSTGTIATIKHFIGYEQEMYRMSTVLTKGYSSNIDDRTLHELYLWPFAEGVRAGVGSLMTAYNSINSSAASQNSKLINGILKDELGFQGFVMSDWLGQYAGVASALAGLDMAMPGDGAVPLFGDSYWASELSRSVLNGSVPVGRLNDMVTRIVAAWYKMGQDKDHPLPNFSTNTLDKTGPLYPGALFSPSGIVNQFVNVQANHNVTARAVAREAITLLKNEDDILPLRRNDSLKIFGTDAGANPDGLNSCSDQGCDKGVLTMGWGSGTSRLPYLITPQEAIANITKNAQFYITDSFPSDVTAGANDIAVVFINADSGENYITVEGNPGDRTVAGLYAWHNGDNLVKAAAEKFSNVVVVYHTVGPVIMEEWINLESVKAVLVAHLPGQEAGDSLTDVLFGDYSPSGHMPYTIPRSESDYPASVGLINQPFGQIQDTFTEGLYVDYRYFMKANIAPRYPFGHGLSYTTFNISSPTLTQVTALDSAYPPAAPPNGPTPVYNDAIPAASEVAWSSTKFTRIWRYLYPYLDNPESITASGDYPYPDGYSTTPKPRARAGGGQGGNPALFDVSFSVNIEVKNTGSRRGKAVAQLYVELPSSLGLDTPQLQLRQFEKTKELAPGQSETLTLTVTRKDLSVWDVEVQDWKAPVNGEGVKLWIGNSVADLPIVCTIGEGCSSQ</sequence>
<keyword evidence="6" id="KW-0325">Glycoprotein</keyword>
<dbReference type="InterPro" id="IPR002772">
    <property type="entry name" value="Glyco_hydro_3_C"/>
</dbReference>
<dbReference type="FunFam" id="3.20.20.300:FF:000002">
    <property type="entry name" value="Probable beta-glucosidase"/>
    <property type="match status" value="1"/>
</dbReference>
<dbReference type="EC" id="3.2.1.21" evidence="11"/>
<dbReference type="PANTHER" id="PTHR42715:SF2">
    <property type="entry name" value="BETA-GLUCOSIDASE F-RELATED"/>
    <property type="match status" value="1"/>
</dbReference>
<organism evidence="15 16">
    <name type="scientific">Penicillium cinerascens</name>
    <dbReference type="NCBI Taxonomy" id="70096"/>
    <lineage>
        <taxon>Eukaryota</taxon>
        <taxon>Fungi</taxon>
        <taxon>Dikarya</taxon>
        <taxon>Ascomycota</taxon>
        <taxon>Pezizomycotina</taxon>
        <taxon>Eurotiomycetes</taxon>
        <taxon>Eurotiomycetidae</taxon>
        <taxon>Eurotiales</taxon>
        <taxon>Aspergillaceae</taxon>
        <taxon>Penicillium</taxon>
    </lineage>
</organism>
<dbReference type="Gene3D" id="2.60.40.10">
    <property type="entry name" value="Immunoglobulins"/>
    <property type="match status" value="1"/>
</dbReference>
<evidence type="ECO:0000259" key="14">
    <source>
        <dbReference type="SMART" id="SM01217"/>
    </source>
</evidence>
<dbReference type="Pfam" id="PF14310">
    <property type="entry name" value="Fn3-like"/>
    <property type="match status" value="1"/>
</dbReference>
<keyword evidence="5" id="KW-0136">Cellulose degradation</keyword>
<comment type="similarity">
    <text evidence="3 11">Belongs to the glycosyl hydrolase 3 family.</text>
</comment>
<feature type="chain" id="PRO_5040974114" description="beta-glucosidase" evidence="13">
    <location>
        <begin position="17"/>
        <end position="871"/>
    </location>
</feature>
<evidence type="ECO:0000313" key="16">
    <source>
        <dbReference type="Proteomes" id="UP001150904"/>
    </source>
</evidence>
<dbReference type="FunFam" id="3.40.50.1700:FF:000003">
    <property type="entry name" value="Probable beta-glucosidase"/>
    <property type="match status" value="1"/>
</dbReference>
<dbReference type="Gene3D" id="3.20.20.300">
    <property type="entry name" value="Glycoside hydrolase, family 3, N-terminal domain"/>
    <property type="match status" value="1"/>
</dbReference>
<dbReference type="GO" id="GO:0030245">
    <property type="term" value="P:cellulose catabolic process"/>
    <property type="evidence" value="ECO:0007669"/>
    <property type="project" value="UniProtKB-KW"/>
</dbReference>
<evidence type="ECO:0000313" key="15">
    <source>
        <dbReference type="EMBL" id="KAJ5216194.1"/>
    </source>
</evidence>
<dbReference type="EMBL" id="JAPQKR010000005">
    <property type="protein sequence ID" value="KAJ5216194.1"/>
    <property type="molecule type" value="Genomic_DNA"/>
</dbReference>
<dbReference type="InterPro" id="IPR019800">
    <property type="entry name" value="Glyco_hydro_3_AS"/>
</dbReference>
<evidence type="ECO:0000256" key="4">
    <source>
        <dbReference type="ARBA" id="ARBA00022801"/>
    </source>
</evidence>
<comment type="caution">
    <text evidence="15">The sequence shown here is derived from an EMBL/GenBank/DDBJ whole genome shotgun (WGS) entry which is preliminary data.</text>
</comment>
<evidence type="ECO:0000256" key="6">
    <source>
        <dbReference type="ARBA" id="ARBA00023180"/>
    </source>
</evidence>
<evidence type="ECO:0000256" key="5">
    <source>
        <dbReference type="ARBA" id="ARBA00023001"/>
    </source>
</evidence>
<reference evidence="15" key="2">
    <citation type="journal article" date="2023" name="IMA Fungus">
        <title>Comparative genomic study of the Penicillium genus elucidates a diverse pangenome and 15 lateral gene transfer events.</title>
        <authorList>
            <person name="Petersen C."/>
            <person name="Sorensen T."/>
            <person name="Nielsen M.R."/>
            <person name="Sondergaard T.E."/>
            <person name="Sorensen J.L."/>
            <person name="Fitzpatrick D.A."/>
            <person name="Frisvad J.C."/>
            <person name="Nielsen K.L."/>
        </authorList>
    </citation>
    <scope>NUCLEOTIDE SEQUENCE</scope>
    <source>
        <strain evidence="15">IBT 15544</strain>
    </source>
</reference>
<accession>A0A9W9NAE5</accession>
<dbReference type="InterPro" id="IPR026891">
    <property type="entry name" value="Fn3-like"/>
</dbReference>
<evidence type="ECO:0000256" key="2">
    <source>
        <dbReference type="ARBA" id="ARBA00004987"/>
    </source>
</evidence>
<dbReference type="Proteomes" id="UP001150904">
    <property type="component" value="Unassembled WGS sequence"/>
</dbReference>
<feature type="region of interest" description="Disordered" evidence="12">
    <location>
        <begin position="732"/>
        <end position="754"/>
    </location>
</feature>
<evidence type="ECO:0000256" key="1">
    <source>
        <dbReference type="ARBA" id="ARBA00000448"/>
    </source>
</evidence>
<feature type="signal peptide" evidence="13">
    <location>
        <begin position="1"/>
        <end position="16"/>
    </location>
</feature>
<evidence type="ECO:0000256" key="8">
    <source>
        <dbReference type="ARBA" id="ARBA00023295"/>
    </source>
</evidence>
<dbReference type="InterPro" id="IPR001764">
    <property type="entry name" value="Glyco_hydro_3_N"/>
</dbReference>
<dbReference type="GeneID" id="83176964"/>
<proteinExistence type="inferred from homology"/>
<dbReference type="InterPro" id="IPR050288">
    <property type="entry name" value="Cellulose_deg_GH3"/>
</dbReference>
<dbReference type="AlphaFoldDB" id="A0A9W9NAE5"/>